<dbReference type="SUPFAM" id="SSF52833">
    <property type="entry name" value="Thioredoxin-like"/>
    <property type="match status" value="1"/>
</dbReference>
<proteinExistence type="predicted"/>
<dbReference type="InterPro" id="IPR013766">
    <property type="entry name" value="Thioredoxin_domain"/>
</dbReference>
<dbReference type="CDD" id="cd02966">
    <property type="entry name" value="TlpA_like_family"/>
    <property type="match status" value="1"/>
</dbReference>
<sequence>MLSQQQDTINWRACDIILWAMLLLSTFPVQAKTPDQAPEFSLPELNSEKQIKLSDYRGQVVLVDFWASWCGPCRASFPGYNALRNRLQRELGPDQFEILAINVDVTEAEANTFLTKQPVDFKVLRESTGKSSRDYNLVGMPTSFLIDPDGQIIIAHQGYSPAYLELLETEIKRLLNVQTPPIQN</sequence>
<dbReference type="InterPro" id="IPR036249">
    <property type="entry name" value="Thioredoxin-like_sf"/>
</dbReference>
<dbReference type="InterPro" id="IPR050553">
    <property type="entry name" value="Thioredoxin_ResA/DsbE_sf"/>
</dbReference>
<dbReference type="KEGG" id="ome:OLMES_0140"/>
<dbReference type="GO" id="GO:0015036">
    <property type="term" value="F:disulfide oxidoreductase activity"/>
    <property type="evidence" value="ECO:0007669"/>
    <property type="project" value="UniProtKB-ARBA"/>
</dbReference>
<reference evidence="3 4" key="1">
    <citation type="submission" date="2017-05" db="EMBL/GenBank/DDBJ databases">
        <title>Genomic insights into alkan degradation activity of Oleiphilus messinensis.</title>
        <authorList>
            <person name="Kozyavkin S.A."/>
            <person name="Slesarev A.I."/>
            <person name="Golyshin P.N."/>
            <person name="Korzhenkov A."/>
            <person name="Golyshina O.N."/>
            <person name="Toshchakov S.V."/>
        </authorList>
    </citation>
    <scope>NUCLEOTIDE SEQUENCE [LARGE SCALE GENOMIC DNA]</scope>
    <source>
        <strain evidence="3 4">ME102</strain>
    </source>
</reference>
<evidence type="ECO:0000256" key="1">
    <source>
        <dbReference type="ARBA" id="ARBA00023284"/>
    </source>
</evidence>
<dbReference type="PANTHER" id="PTHR42852">
    <property type="entry name" value="THIOL:DISULFIDE INTERCHANGE PROTEIN DSBE"/>
    <property type="match status" value="1"/>
</dbReference>
<dbReference type="EMBL" id="CP021425">
    <property type="protein sequence ID" value="ARU54248.1"/>
    <property type="molecule type" value="Genomic_DNA"/>
</dbReference>
<evidence type="ECO:0000313" key="3">
    <source>
        <dbReference type="EMBL" id="ARU54248.1"/>
    </source>
</evidence>
<protein>
    <submittedName>
        <fullName evidence="3">Thiol:disulfide interchange protein DsbE</fullName>
    </submittedName>
</protein>
<dbReference type="PANTHER" id="PTHR42852:SF18">
    <property type="entry name" value="CHROMOSOME UNDETERMINED SCAFFOLD_47, WHOLE GENOME SHOTGUN SEQUENCE"/>
    <property type="match status" value="1"/>
</dbReference>
<evidence type="ECO:0000313" key="4">
    <source>
        <dbReference type="Proteomes" id="UP000196027"/>
    </source>
</evidence>
<evidence type="ECO:0000259" key="2">
    <source>
        <dbReference type="PROSITE" id="PS51352"/>
    </source>
</evidence>
<dbReference type="OrthoDB" id="9799347at2"/>
<dbReference type="GO" id="GO:0016209">
    <property type="term" value="F:antioxidant activity"/>
    <property type="evidence" value="ECO:0007669"/>
    <property type="project" value="InterPro"/>
</dbReference>
<dbReference type="PROSITE" id="PS51352">
    <property type="entry name" value="THIOREDOXIN_2"/>
    <property type="match status" value="1"/>
</dbReference>
<organism evidence="3 4">
    <name type="scientific">Oleiphilus messinensis</name>
    <dbReference type="NCBI Taxonomy" id="141451"/>
    <lineage>
        <taxon>Bacteria</taxon>
        <taxon>Pseudomonadati</taxon>
        <taxon>Pseudomonadota</taxon>
        <taxon>Gammaproteobacteria</taxon>
        <taxon>Oceanospirillales</taxon>
        <taxon>Oleiphilaceae</taxon>
        <taxon>Oleiphilus</taxon>
    </lineage>
</organism>
<name>A0A1Y0I1A8_9GAMM</name>
<feature type="domain" description="Thioredoxin" evidence="2">
    <location>
        <begin position="31"/>
        <end position="176"/>
    </location>
</feature>
<dbReference type="AlphaFoldDB" id="A0A1Y0I1A8"/>
<dbReference type="InterPro" id="IPR000866">
    <property type="entry name" value="AhpC/TSA"/>
</dbReference>
<dbReference type="Proteomes" id="UP000196027">
    <property type="component" value="Chromosome"/>
</dbReference>
<accession>A0A1Y0I1A8</accession>
<dbReference type="PROSITE" id="PS00194">
    <property type="entry name" value="THIOREDOXIN_1"/>
    <property type="match status" value="1"/>
</dbReference>
<dbReference type="InterPro" id="IPR017937">
    <property type="entry name" value="Thioredoxin_CS"/>
</dbReference>
<keyword evidence="1" id="KW-0676">Redox-active center</keyword>
<dbReference type="RefSeq" id="WP_087459472.1">
    <property type="nucleotide sequence ID" value="NZ_CP021425.1"/>
</dbReference>
<gene>
    <name evidence="3" type="ORF">OLMES_0140</name>
</gene>
<dbReference type="Pfam" id="PF00578">
    <property type="entry name" value="AhpC-TSA"/>
    <property type="match status" value="1"/>
</dbReference>
<keyword evidence="4" id="KW-1185">Reference proteome</keyword>
<dbReference type="Gene3D" id="3.40.30.10">
    <property type="entry name" value="Glutaredoxin"/>
    <property type="match status" value="1"/>
</dbReference>